<dbReference type="RefSeq" id="XP_033596725.1">
    <property type="nucleotide sequence ID" value="XM_033745794.1"/>
</dbReference>
<evidence type="ECO:0000313" key="2">
    <source>
        <dbReference type="EMBL" id="KAF2754274.1"/>
    </source>
</evidence>
<accession>A0A6A6VX37</accession>
<sequence>MRNAERRHQLKRGGLPVHNGCFDGPPSQSNNRHNEVSDVEEMLNLFSQNPPSSVTRWDEEILVESWVFGTHTIIVYLVHTTHRPGSRRPGQPKPNLPGLGLGSLGSQAEYWNTGYWNTMFGRYVHCSFTTLLLLSTDCISTARNPPFTPQSTVHSPPLISN</sequence>
<feature type="region of interest" description="Disordered" evidence="1">
    <location>
        <begin position="1"/>
        <end position="33"/>
    </location>
</feature>
<dbReference type="AlphaFoldDB" id="A0A6A6VX37"/>
<evidence type="ECO:0000256" key="1">
    <source>
        <dbReference type="SAM" id="MobiDB-lite"/>
    </source>
</evidence>
<proteinExistence type="predicted"/>
<keyword evidence="3" id="KW-1185">Reference proteome</keyword>
<evidence type="ECO:0000313" key="3">
    <source>
        <dbReference type="Proteomes" id="UP000799437"/>
    </source>
</evidence>
<protein>
    <submittedName>
        <fullName evidence="2">Uncharacterized protein</fullName>
    </submittedName>
</protein>
<organism evidence="2 3">
    <name type="scientific">Pseudovirgaria hyperparasitica</name>
    <dbReference type="NCBI Taxonomy" id="470096"/>
    <lineage>
        <taxon>Eukaryota</taxon>
        <taxon>Fungi</taxon>
        <taxon>Dikarya</taxon>
        <taxon>Ascomycota</taxon>
        <taxon>Pezizomycotina</taxon>
        <taxon>Dothideomycetes</taxon>
        <taxon>Dothideomycetes incertae sedis</taxon>
        <taxon>Acrospermales</taxon>
        <taxon>Acrospermaceae</taxon>
        <taxon>Pseudovirgaria</taxon>
    </lineage>
</organism>
<dbReference type="Proteomes" id="UP000799437">
    <property type="component" value="Unassembled WGS sequence"/>
</dbReference>
<reference evidence="2" key="1">
    <citation type="journal article" date="2020" name="Stud. Mycol.">
        <title>101 Dothideomycetes genomes: a test case for predicting lifestyles and emergence of pathogens.</title>
        <authorList>
            <person name="Haridas S."/>
            <person name="Albert R."/>
            <person name="Binder M."/>
            <person name="Bloem J."/>
            <person name="Labutti K."/>
            <person name="Salamov A."/>
            <person name="Andreopoulos B."/>
            <person name="Baker S."/>
            <person name="Barry K."/>
            <person name="Bills G."/>
            <person name="Bluhm B."/>
            <person name="Cannon C."/>
            <person name="Castanera R."/>
            <person name="Culley D."/>
            <person name="Daum C."/>
            <person name="Ezra D."/>
            <person name="Gonzalez J."/>
            <person name="Henrissat B."/>
            <person name="Kuo A."/>
            <person name="Liang C."/>
            <person name="Lipzen A."/>
            <person name="Lutzoni F."/>
            <person name="Magnuson J."/>
            <person name="Mondo S."/>
            <person name="Nolan M."/>
            <person name="Ohm R."/>
            <person name="Pangilinan J."/>
            <person name="Park H.-J."/>
            <person name="Ramirez L."/>
            <person name="Alfaro M."/>
            <person name="Sun H."/>
            <person name="Tritt A."/>
            <person name="Yoshinaga Y."/>
            <person name="Zwiers L.-H."/>
            <person name="Turgeon B."/>
            <person name="Goodwin S."/>
            <person name="Spatafora J."/>
            <person name="Crous P."/>
            <person name="Grigoriev I."/>
        </authorList>
    </citation>
    <scope>NUCLEOTIDE SEQUENCE</scope>
    <source>
        <strain evidence="2">CBS 121739</strain>
    </source>
</reference>
<gene>
    <name evidence="2" type="ORF">EJ05DRAFT_489500</name>
</gene>
<name>A0A6A6VX37_9PEZI</name>
<dbReference type="EMBL" id="ML996581">
    <property type="protein sequence ID" value="KAF2754274.1"/>
    <property type="molecule type" value="Genomic_DNA"/>
</dbReference>
<dbReference type="GeneID" id="54486848"/>